<dbReference type="Gene3D" id="3.40.50.1000">
    <property type="entry name" value="HAD superfamily/HAD-like"/>
    <property type="match status" value="1"/>
</dbReference>
<dbReference type="Gene3D" id="1.10.150.240">
    <property type="entry name" value="Putative phosphatase, domain 2"/>
    <property type="match status" value="1"/>
</dbReference>
<evidence type="ECO:0000313" key="6">
    <source>
        <dbReference type="Proteomes" id="UP001595692"/>
    </source>
</evidence>
<dbReference type="SFLD" id="SFLDG01135">
    <property type="entry name" value="C1.5.6:_HAD__Beta-PGM__Phospha"/>
    <property type="match status" value="1"/>
</dbReference>
<dbReference type="InterPro" id="IPR036412">
    <property type="entry name" value="HAD-like_sf"/>
</dbReference>
<name>A0ABV8CR47_9GAMM</name>
<evidence type="ECO:0000256" key="2">
    <source>
        <dbReference type="ARBA" id="ARBA00022801"/>
    </source>
</evidence>
<dbReference type="InterPro" id="IPR050155">
    <property type="entry name" value="HAD-like_hydrolase_sf"/>
</dbReference>
<keyword evidence="1" id="KW-0479">Metal-binding</keyword>
<proteinExistence type="predicted"/>
<dbReference type="NCBIfam" id="TIGR01549">
    <property type="entry name" value="HAD-SF-IA-v1"/>
    <property type="match status" value="1"/>
</dbReference>
<sequence>MPHFAAVLFDLDGTLLDTAPDLGAAVNHVLDTHAMPRLPDAVIRRIASDGALGLLKAGFGEEQLAQMDTPELRQALLDYYAAHLYEGTRPYPGMVEFIASLNQAAIPWGIVTNKPAFLTEPLMAQVDELPHCGVIVSADTLPQRKPHPAPLLYACAQLGVEPTACLYVGDHIRDIEAGRAAGMQTAIAGWGYLDPLENSAHWGADLQFADVSSLHAWWSQL</sequence>
<dbReference type="InterPro" id="IPR023198">
    <property type="entry name" value="PGP-like_dom2"/>
</dbReference>
<dbReference type="Pfam" id="PF13419">
    <property type="entry name" value="HAD_2"/>
    <property type="match status" value="1"/>
</dbReference>
<evidence type="ECO:0000256" key="1">
    <source>
        <dbReference type="ARBA" id="ARBA00022723"/>
    </source>
</evidence>
<dbReference type="SUPFAM" id="SSF56784">
    <property type="entry name" value="HAD-like"/>
    <property type="match status" value="1"/>
</dbReference>
<keyword evidence="6" id="KW-1185">Reference proteome</keyword>
<dbReference type="SFLD" id="SFLDG01129">
    <property type="entry name" value="C1.5:_HAD__Beta-PGM__Phosphata"/>
    <property type="match status" value="1"/>
</dbReference>
<gene>
    <name evidence="5" type="ORF">ACFOSS_14650</name>
</gene>
<dbReference type="InterPro" id="IPR041492">
    <property type="entry name" value="HAD_2"/>
</dbReference>
<organism evidence="5 6">
    <name type="scientific">Pseudaeromonas sharmana</name>
    <dbReference type="NCBI Taxonomy" id="328412"/>
    <lineage>
        <taxon>Bacteria</taxon>
        <taxon>Pseudomonadati</taxon>
        <taxon>Pseudomonadota</taxon>
        <taxon>Gammaproteobacteria</taxon>
        <taxon>Aeromonadales</taxon>
        <taxon>Aeromonadaceae</taxon>
        <taxon>Pseudaeromonas</taxon>
    </lineage>
</organism>
<dbReference type="PANTHER" id="PTHR43434:SF23">
    <property type="entry name" value="PHOSPHOGLYCOLATE PHOSPHATASE"/>
    <property type="match status" value="1"/>
</dbReference>
<dbReference type="EMBL" id="JBHSAF010000014">
    <property type="protein sequence ID" value="MFC3914686.1"/>
    <property type="molecule type" value="Genomic_DNA"/>
</dbReference>
<keyword evidence="2 5" id="KW-0378">Hydrolase</keyword>
<dbReference type="PANTHER" id="PTHR43434">
    <property type="entry name" value="PHOSPHOGLYCOLATE PHOSPHATASE"/>
    <property type="match status" value="1"/>
</dbReference>
<evidence type="ECO:0000313" key="5">
    <source>
        <dbReference type="EMBL" id="MFC3914686.1"/>
    </source>
</evidence>
<dbReference type="EC" id="3.-.-.-" evidence="5"/>
<dbReference type="PRINTS" id="PR00413">
    <property type="entry name" value="HADHALOGNASE"/>
</dbReference>
<accession>A0ABV8CR47</accession>
<reference evidence="6" key="1">
    <citation type="journal article" date="2019" name="Int. J. Syst. Evol. Microbiol.">
        <title>The Global Catalogue of Microorganisms (GCM) 10K type strain sequencing project: providing services to taxonomists for standard genome sequencing and annotation.</title>
        <authorList>
            <consortium name="The Broad Institute Genomics Platform"/>
            <consortium name="The Broad Institute Genome Sequencing Center for Infectious Disease"/>
            <person name="Wu L."/>
            <person name="Ma J."/>
        </authorList>
    </citation>
    <scope>NUCLEOTIDE SEQUENCE [LARGE SCALE GENOMIC DNA]</scope>
    <source>
        <strain evidence="6">CCUG 54939</strain>
    </source>
</reference>
<dbReference type="InterPro" id="IPR006439">
    <property type="entry name" value="HAD-SF_hydro_IA"/>
</dbReference>
<keyword evidence="3" id="KW-0460">Magnesium</keyword>
<keyword evidence="4" id="KW-0119">Carbohydrate metabolism</keyword>
<dbReference type="InterPro" id="IPR023214">
    <property type="entry name" value="HAD_sf"/>
</dbReference>
<dbReference type="RefSeq" id="WP_377153853.1">
    <property type="nucleotide sequence ID" value="NZ_JBHSAF010000014.1"/>
</dbReference>
<evidence type="ECO:0000256" key="4">
    <source>
        <dbReference type="ARBA" id="ARBA00023277"/>
    </source>
</evidence>
<evidence type="ECO:0000256" key="3">
    <source>
        <dbReference type="ARBA" id="ARBA00022842"/>
    </source>
</evidence>
<dbReference type="Proteomes" id="UP001595692">
    <property type="component" value="Unassembled WGS sequence"/>
</dbReference>
<dbReference type="SFLD" id="SFLDS00003">
    <property type="entry name" value="Haloacid_Dehalogenase"/>
    <property type="match status" value="1"/>
</dbReference>
<protein>
    <submittedName>
        <fullName evidence="5">HAD family hydrolase</fullName>
        <ecNumber evidence="5">3.-.-.-</ecNumber>
    </submittedName>
</protein>
<comment type="caution">
    <text evidence="5">The sequence shown here is derived from an EMBL/GenBank/DDBJ whole genome shotgun (WGS) entry which is preliminary data.</text>
</comment>
<dbReference type="NCBIfam" id="TIGR01509">
    <property type="entry name" value="HAD-SF-IA-v3"/>
    <property type="match status" value="1"/>
</dbReference>
<dbReference type="GO" id="GO:0016787">
    <property type="term" value="F:hydrolase activity"/>
    <property type="evidence" value="ECO:0007669"/>
    <property type="project" value="UniProtKB-KW"/>
</dbReference>